<dbReference type="KEGG" id="eiv:EIN_194620"/>
<gene>
    <name evidence="2" type="ORF">EIN_194620</name>
</gene>
<dbReference type="EMBL" id="KB206707">
    <property type="protein sequence ID" value="ELP88703.1"/>
    <property type="molecule type" value="Genomic_DNA"/>
</dbReference>
<reference evidence="2 3" key="1">
    <citation type="submission" date="2012-10" db="EMBL/GenBank/DDBJ databases">
        <authorList>
            <person name="Zafar N."/>
            <person name="Inman J."/>
            <person name="Hall N."/>
            <person name="Lorenzi H."/>
            <person name="Caler E."/>
        </authorList>
    </citation>
    <scope>NUCLEOTIDE SEQUENCE [LARGE SCALE GENOMIC DNA]</scope>
    <source>
        <strain evidence="2 3">IP1</strain>
    </source>
</reference>
<evidence type="ECO:0000313" key="3">
    <source>
        <dbReference type="Proteomes" id="UP000014680"/>
    </source>
</evidence>
<protein>
    <submittedName>
        <fullName evidence="2">Uncharacterized protein</fullName>
    </submittedName>
</protein>
<name>A0A0A1U9I2_ENTIV</name>
<accession>A0A0A1U9I2</accession>
<evidence type="ECO:0000256" key="1">
    <source>
        <dbReference type="SAM" id="MobiDB-lite"/>
    </source>
</evidence>
<evidence type="ECO:0000313" key="2">
    <source>
        <dbReference type="EMBL" id="ELP88703.1"/>
    </source>
</evidence>
<dbReference type="GeneID" id="14887652"/>
<dbReference type="RefSeq" id="XP_004255474.1">
    <property type="nucleotide sequence ID" value="XM_004255426.1"/>
</dbReference>
<organism evidence="2 3">
    <name type="scientific">Entamoeba invadens IP1</name>
    <dbReference type="NCBI Taxonomy" id="370355"/>
    <lineage>
        <taxon>Eukaryota</taxon>
        <taxon>Amoebozoa</taxon>
        <taxon>Evosea</taxon>
        <taxon>Archamoebae</taxon>
        <taxon>Mastigamoebida</taxon>
        <taxon>Entamoebidae</taxon>
        <taxon>Entamoeba</taxon>
    </lineage>
</organism>
<feature type="region of interest" description="Disordered" evidence="1">
    <location>
        <begin position="145"/>
        <end position="170"/>
    </location>
</feature>
<dbReference type="Proteomes" id="UP000014680">
    <property type="component" value="Unassembled WGS sequence"/>
</dbReference>
<keyword evidence="3" id="KW-1185">Reference proteome</keyword>
<dbReference type="AlphaFoldDB" id="A0A0A1U9I2"/>
<feature type="compositionally biased region" description="Polar residues" evidence="1">
    <location>
        <begin position="153"/>
        <end position="163"/>
    </location>
</feature>
<dbReference type="VEuPathDB" id="AmoebaDB:EIN_194620"/>
<sequence>MYTNTVEEMEVLKILFVESYSLHCKETNCIVRLTSQVSQFSTLSVQKFIMLLKEFEGVQDTFVQHKAESKNFGRISETHILHTKYLSELLNEKIVRKQEEVGCREVDQKVVEFGVETQKTFITNVLKTLEIISKQLLLMSSKHSKSYQSNSSPFTQKSILNMTHSRRGTL</sequence>
<proteinExistence type="predicted"/>